<organism evidence="7 8">
    <name type="scientific">Tribonema minus</name>
    <dbReference type="NCBI Taxonomy" id="303371"/>
    <lineage>
        <taxon>Eukaryota</taxon>
        <taxon>Sar</taxon>
        <taxon>Stramenopiles</taxon>
        <taxon>Ochrophyta</taxon>
        <taxon>PX clade</taxon>
        <taxon>Xanthophyceae</taxon>
        <taxon>Tribonematales</taxon>
        <taxon>Tribonemataceae</taxon>
        <taxon>Tribonema</taxon>
    </lineage>
</organism>
<evidence type="ECO:0000256" key="6">
    <source>
        <dbReference type="SAM" id="Phobius"/>
    </source>
</evidence>
<dbReference type="PANTHER" id="PTHR11040">
    <property type="entry name" value="ZINC/IRON TRANSPORTER"/>
    <property type="match status" value="1"/>
</dbReference>
<comment type="subcellular location">
    <subcellularLocation>
        <location evidence="1">Membrane</location>
        <topology evidence="1">Multi-pass membrane protein</topology>
    </subcellularLocation>
</comment>
<dbReference type="AlphaFoldDB" id="A0A836CI09"/>
<reference evidence="7" key="1">
    <citation type="submission" date="2021-02" db="EMBL/GenBank/DDBJ databases">
        <title>First Annotated Genome of the Yellow-green Alga Tribonema minus.</title>
        <authorList>
            <person name="Mahan K.M."/>
        </authorList>
    </citation>
    <scope>NUCLEOTIDE SEQUENCE</scope>
    <source>
        <strain evidence="7">UTEX B ZZ1240</strain>
    </source>
</reference>
<keyword evidence="3 6" id="KW-1133">Transmembrane helix</keyword>
<sequence length="315" mass="33185">MAEPNGQKSAAAGDDGLRRRQGADNDKTSWWTILLYIVIVLISKYTLPTDLHPVQPTLNHVWYYGWVTAVSTGLGAVPLLFASELGEQMLGVSNAIACGMMLSASYSLIMEGANLPADPDCIVASAALRVAAGVLAGLAFILPAKKVLDKYEDIHIGDLVGVDAKKALLIVLVMFLHSFSEGVGIGVSFGGSTGAQLGFLISATLAVHNIPEGLAVALVLHPRGVSKLNTGLWCIFTSLPQPLMAVLAYKFVEQFLPFLPVGLGFAAGAMFWVAIAELAVEAVESTSLPVAISIMVVSFCTMLYLHSLLEAAEGG</sequence>
<evidence type="ECO:0000256" key="2">
    <source>
        <dbReference type="ARBA" id="ARBA00022692"/>
    </source>
</evidence>
<keyword evidence="2 6" id="KW-0812">Transmembrane</keyword>
<feature type="transmembrane region" description="Helical" evidence="6">
    <location>
        <begin position="167"/>
        <end position="191"/>
    </location>
</feature>
<feature type="transmembrane region" description="Helical" evidence="6">
    <location>
        <begin position="197"/>
        <end position="220"/>
    </location>
</feature>
<evidence type="ECO:0000256" key="5">
    <source>
        <dbReference type="SAM" id="MobiDB-lite"/>
    </source>
</evidence>
<dbReference type="GO" id="GO:0016020">
    <property type="term" value="C:membrane"/>
    <property type="evidence" value="ECO:0007669"/>
    <property type="project" value="UniProtKB-SubCell"/>
</dbReference>
<dbReference type="Pfam" id="PF02535">
    <property type="entry name" value="Zip"/>
    <property type="match status" value="1"/>
</dbReference>
<gene>
    <name evidence="7" type="ORF">JKP88DRAFT_271905</name>
</gene>
<name>A0A836CI09_9STRA</name>
<feature type="transmembrane region" description="Helical" evidence="6">
    <location>
        <begin position="28"/>
        <end position="47"/>
    </location>
</feature>
<dbReference type="GO" id="GO:0005385">
    <property type="term" value="F:zinc ion transmembrane transporter activity"/>
    <property type="evidence" value="ECO:0007669"/>
    <property type="project" value="TreeGrafter"/>
</dbReference>
<feature type="transmembrane region" description="Helical" evidence="6">
    <location>
        <begin position="89"/>
        <end position="110"/>
    </location>
</feature>
<keyword evidence="4 6" id="KW-0472">Membrane</keyword>
<feature type="region of interest" description="Disordered" evidence="5">
    <location>
        <begin position="1"/>
        <end position="23"/>
    </location>
</feature>
<accession>A0A836CI09</accession>
<dbReference type="EMBL" id="JAFCMP010000116">
    <property type="protein sequence ID" value="KAG5185963.1"/>
    <property type="molecule type" value="Genomic_DNA"/>
</dbReference>
<evidence type="ECO:0000256" key="3">
    <source>
        <dbReference type="ARBA" id="ARBA00022989"/>
    </source>
</evidence>
<evidence type="ECO:0000256" key="1">
    <source>
        <dbReference type="ARBA" id="ARBA00004141"/>
    </source>
</evidence>
<feature type="transmembrane region" description="Helical" evidence="6">
    <location>
        <begin position="62"/>
        <end position="82"/>
    </location>
</feature>
<feature type="transmembrane region" description="Helical" evidence="6">
    <location>
        <begin position="287"/>
        <end position="305"/>
    </location>
</feature>
<evidence type="ECO:0000313" key="7">
    <source>
        <dbReference type="EMBL" id="KAG5185963.1"/>
    </source>
</evidence>
<feature type="transmembrane region" description="Helical" evidence="6">
    <location>
        <begin position="122"/>
        <end position="142"/>
    </location>
</feature>
<dbReference type="Proteomes" id="UP000664859">
    <property type="component" value="Unassembled WGS sequence"/>
</dbReference>
<comment type="caution">
    <text evidence="7">The sequence shown here is derived from an EMBL/GenBank/DDBJ whole genome shotgun (WGS) entry which is preliminary data.</text>
</comment>
<dbReference type="PANTHER" id="PTHR11040:SF70">
    <property type="entry name" value="OS05G0316100 PROTEIN"/>
    <property type="match status" value="1"/>
</dbReference>
<evidence type="ECO:0000313" key="8">
    <source>
        <dbReference type="Proteomes" id="UP000664859"/>
    </source>
</evidence>
<dbReference type="OrthoDB" id="262547at2759"/>
<evidence type="ECO:0000256" key="4">
    <source>
        <dbReference type="ARBA" id="ARBA00023136"/>
    </source>
</evidence>
<keyword evidence="8" id="KW-1185">Reference proteome</keyword>
<protein>
    <submittedName>
        <fullName evidence="7">Uncharacterized protein</fullName>
    </submittedName>
</protein>
<proteinExistence type="predicted"/>
<dbReference type="InterPro" id="IPR003689">
    <property type="entry name" value="ZIP"/>
</dbReference>
<feature type="transmembrane region" description="Helical" evidence="6">
    <location>
        <begin position="232"/>
        <end position="252"/>
    </location>
</feature>
<feature type="transmembrane region" description="Helical" evidence="6">
    <location>
        <begin position="258"/>
        <end position="280"/>
    </location>
</feature>